<dbReference type="AlphaFoldDB" id="A0A538T8B5"/>
<dbReference type="Pfam" id="PF26514">
    <property type="entry name" value="DUF8173"/>
    <property type="match status" value="1"/>
</dbReference>
<dbReference type="InterPro" id="IPR058486">
    <property type="entry name" value="DUF8173"/>
</dbReference>
<keyword evidence="1" id="KW-0472">Membrane</keyword>
<evidence type="ECO:0000313" key="4">
    <source>
        <dbReference type="EMBL" id="TMQ59890.1"/>
    </source>
</evidence>
<feature type="transmembrane region" description="Helical" evidence="1">
    <location>
        <begin position="244"/>
        <end position="268"/>
    </location>
</feature>
<name>A0A538T8B5_UNCEI</name>
<feature type="transmembrane region" description="Helical" evidence="1">
    <location>
        <begin position="213"/>
        <end position="232"/>
    </location>
</feature>
<dbReference type="EMBL" id="VBOS01000033">
    <property type="protein sequence ID" value="TMQ59890.1"/>
    <property type="molecule type" value="Genomic_DNA"/>
</dbReference>
<proteinExistence type="predicted"/>
<accession>A0A538T8B5</accession>
<dbReference type="Proteomes" id="UP000317716">
    <property type="component" value="Unassembled WGS sequence"/>
</dbReference>
<feature type="transmembrane region" description="Helical" evidence="1">
    <location>
        <begin position="274"/>
        <end position="299"/>
    </location>
</feature>
<feature type="transmembrane region" description="Helical" evidence="1">
    <location>
        <begin position="311"/>
        <end position="328"/>
    </location>
</feature>
<feature type="domain" description="DUF8173" evidence="3">
    <location>
        <begin position="206"/>
        <end position="351"/>
    </location>
</feature>
<feature type="transmembrane region" description="Helical" evidence="1">
    <location>
        <begin position="334"/>
        <end position="353"/>
    </location>
</feature>
<sequence>MRVGTKLHAWRVAVAMAALAILPHSTPARAAEFRSGGNVTIPAGDTLRDDLYVCGGKLNIDGVVRSTSIEGSVRHTVRCVGGEVRVSGAVGEDAVVGCGRFALAPGARVGRDLLAGGGELDLDGDVERNVLAGGGTLAFAGRVGGNVRARAERARLMDGARIAGDFTYTSERSVVRSPGAMVSGRIEQRVPSGHPRLGVVGRAMMFFLRWERLLVGLLAVGLLLVLPFPVFTRRVFEALGGSPGASIGVGILLVVGIPLAAITIGLLGLVLGGWWLGTSALVLFGLSLALGMAVTGAFLGQRILQRPGREVRLWWALLAGLAILTLVARVPILGLFVTAIATVFGLGALAIAARRAGAAPVSR</sequence>
<comment type="caution">
    <text evidence="4">The sequence shown here is derived from an EMBL/GenBank/DDBJ whole genome shotgun (WGS) entry which is preliminary data.</text>
</comment>
<gene>
    <name evidence="4" type="ORF">E6K72_01200</name>
</gene>
<feature type="chain" id="PRO_5021939172" description="DUF8173 domain-containing protein" evidence="2">
    <location>
        <begin position="31"/>
        <end position="363"/>
    </location>
</feature>
<evidence type="ECO:0000256" key="2">
    <source>
        <dbReference type="SAM" id="SignalP"/>
    </source>
</evidence>
<keyword evidence="1" id="KW-0812">Transmembrane</keyword>
<evidence type="ECO:0000256" key="1">
    <source>
        <dbReference type="SAM" id="Phobius"/>
    </source>
</evidence>
<keyword evidence="2" id="KW-0732">Signal</keyword>
<feature type="signal peptide" evidence="2">
    <location>
        <begin position="1"/>
        <end position="30"/>
    </location>
</feature>
<evidence type="ECO:0000313" key="5">
    <source>
        <dbReference type="Proteomes" id="UP000317716"/>
    </source>
</evidence>
<keyword evidence="1" id="KW-1133">Transmembrane helix</keyword>
<reference evidence="4 5" key="1">
    <citation type="journal article" date="2019" name="Nat. Microbiol.">
        <title>Mediterranean grassland soil C-N compound turnover is dependent on rainfall and depth, and is mediated by genomically divergent microorganisms.</title>
        <authorList>
            <person name="Diamond S."/>
            <person name="Andeer P.F."/>
            <person name="Li Z."/>
            <person name="Crits-Christoph A."/>
            <person name="Burstein D."/>
            <person name="Anantharaman K."/>
            <person name="Lane K.R."/>
            <person name="Thomas B.C."/>
            <person name="Pan C."/>
            <person name="Northen T.R."/>
            <person name="Banfield J.F."/>
        </authorList>
    </citation>
    <scope>NUCLEOTIDE SEQUENCE [LARGE SCALE GENOMIC DNA]</scope>
    <source>
        <strain evidence="4">WS_2</strain>
    </source>
</reference>
<evidence type="ECO:0000259" key="3">
    <source>
        <dbReference type="Pfam" id="PF26514"/>
    </source>
</evidence>
<protein>
    <recommendedName>
        <fullName evidence="3">DUF8173 domain-containing protein</fullName>
    </recommendedName>
</protein>
<organism evidence="4 5">
    <name type="scientific">Eiseniibacteriota bacterium</name>
    <dbReference type="NCBI Taxonomy" id="2212470"/>
    <lineage>
        <taxon>Bacteria</taxon>
        <taxon>Candidatus Eiseniibacteriota</taxon>
    </lineage>
</organism>